<dbReference type="EMBL" id="UGHF01000001">
    <property type="protein sequence ID" value="STO60304.1"/>
    <property type="molecule type" value="Genomic_DNA"/>
</dbReference>
<name>A0A1V4B1M8_9PAST</name>
<dbReference type="AlphaFoldDB" id="A0A1V4B1M8"/>
<evidence type="ECO:0000313" key="1">
    <source>
        <dbReference type="EMBL" id="STO60304.1"/>
    </source>
</evidence>
<keyword evidence="2" id="KW-1185">Reference proteome</keyword>
<dbReference type="STRING" id="733.B0186_04835"/>
<proteinExistence type="predicted"/>
<dbReference type="RefSeq" id="WP_078218260.1">
    <property type="nucleotide sequence ID" value="NZ_MUXZ01000011.1"/>
</dbReference>
<reference evidence="1 2" key="1">
    <citation type="submission" date="2018-06" db="EMBL/GenBank/DDBJ databases">
        <authorList>
            <consortium name="Pathogen Informatics"/>
            <person name="Doyle S."/>
        </authorList>
    </citation>
    <scope>NUCLEOTIDE SEQUENCE [LARGE SCALE GENOMIC DNA]</scope>
    <source>
        <strain evidence="1 2">NCTC1659</strain>
    </source>
</reference>
<protein>
    <submittedName>
        <fullName evidence="1">Uncharacterized protein</fullName>
    </submittedName>
</protein>
<evidence type="ECO:0000313" key="2">
    <source>
        <dbReference type="Proteomes" id="UP000254329"/>
    </source>
</evidence>
<dbReference type="Proteomes" id="UP000254329">
    <property type="component" value="Unassembled WGS sequence"/>
</dbReference>
<sequence>MSHIENKITLNLNLETPYMTLKDFSAKSNIKRGALTRMREQGLIVTEKVSPANAKPGQKSANSSVFVNVIATALICATKATNAQFLQVKTAIESNPATEN</sequence>
<organism evidence="1 2">
    <name type="scientific">Canicola haemoglobinophilus</name>
    <dbReference type="NCBI Taxonomy" id="733"/>
    <lineage>
        <taxon>Bacteria</taxon>
        <taxon>Pseudomonadati</taxon>
        <taxon>Pseudomonadota</taxon>
        <taxon>Gammaproteobacteria</taxon>
        <taxon>Pasteurellales</taxon>
        <taxon>Pasteurellaceae</taxon>
        <taxon>Canicola</taxon>
    </lineage>
</organism>
<gene>
    <name evidence="1" type="ORF">NCTC1659_01591</name>
</gene>
<accession>A0A1V4B1M8</accession>